<dbReference type="Proteomes" id="UP000189681">
    <property type="component" value="Unassembled WGS sequence"/>
</dbReference>
<sequence length="81" mass="9513">MGERLLRFARNDNIQYVIARVFSEAISRFLNGELGAALLRYAILSMFLFLRQTFFTERGTLFSLIIFMINYSGYYFESKSC</sequence>
<evidence type="ECO:0000313" key="2">
    <source>
        <dbReference type="EMBL" id="OOP55131.1"/>
    </source>
</evidence>
<dbReference type="AlphaFoldDB" id="A0A1V4APU8"/>
<reference evidence="2 3" key="1">
    <citation type="journal article" date="2017" name="Water Res.">
        <title>Discovery and metagenomic analysis of an anammox bacterial enrichment related to Candidatus "Brocadia caroliniensis" in a full-scale glycerol-fed nitritation-denitritation separate centrate treatment process.</title>
        <authorList>
            <person name="Park H."/>
            <person name="Brotto A.C."/>
            <person name="van Loosdrecht M.C."/>
            <person name="Chandran K."/>
        </authorList>
    </citation>
    <scope>NUCLEOTIDE SEQUENCE [LARGE SCALE GENOMIC DNA]</scope>
    <source>
        <strain evidence="2">26THWARD</strain>
    </source>
</reference>
<proteinExistence type="predicted"/>
<protein>
    <submittedName>
        <fullName evidence="2">Uncharacterized protein</fullName>
    </submittedName>
</protein>
<feature type="transmembrane region" description="Helical" evidence="1">
    <location>
        <begin position="60"/>
        <end position="76"/>
    </location>
</feature>
<evidence type="ECO:0000256" key="1">
    <source>
        <dbReference type="SAM" id="Phobius"/>
    </source>
</evidence>
<evidence type="ECO:0000313" key="3">
    <source>
        <dbReference type="Proteomes" id="UP000189681"/>
    </source>
</evidence>
<keyword evidence="1" id="KW-1133">Transmembrane helix</keyword>
<name>A0A1V4APU8_9BACT</name>
<keyword evidence="1" id="KW-0472">Membrane</keyword>
<organism evidence="2 3">
    <name type="scientific">Candidatus Brocadia carolinensis</name>
    <dbReference type="NCBI Taxonomy" id="1004156"/>
    <lineage>
        <taxon>Bacteria</taxon>
        <taxon>Pseudomonadati</taxon>
        <taxon>Planctomycetota</taxon>
        <taxon>Candidatus Brocadiia</taxon>
        <taxon>Candidatus Brocadiales</taxon>
        <taxon>Candidatus Brocadiaceae</taxon>
        <taxon>Candidatus Brocadia</taxon>
    </lineage>
</organism>
<keyword evidence="1" id="KW-0812">Transmembrane</keyword>
<gene>
    <name evidence="2" type="ORF">AYP45_16520</name>
</gene>
<dbReference type="STRING" id="1004156.AYP45_16520"/>
<comment type="caution">
    <text evidence="2">The sequence shown here is derived from an EMBL/GenBank/DDBJ whole genome shotgun (WGS) entry which is preliminary data.</text>
</comment>
<dbReference type="EMBL" id="AYTS01000171">
    <property type="protein sequence ID" value="OOP55131.1"/>
    <property type="molecule type" value="Genomic_DNA"/>
</dbReference>
<accession>A0A1V4APU8</accession>